<evidence type="ECO:0000313" key="3">
    <source>
        <dbReference type="Proteomes" id="UP000326950"/>
    </source>
</evidence>
<proteinExistence type="predicted"/>
<evidence type="ECO:0000256" key="1">
    <source>
        <dbReference type="SAM" id="MobiDB-lite"/>
    </source>
</evidence>
<feature type="compositionally biased region" description="Basic and acidic residues" evidence="1">
    <location>
        <begin position="119"/>
        <end position="131"/>
    </location>
</feature>
<sequence length="353" mass="40495">METPLADSDNPVEQKMRRIWEAIEKIVRKSQRTVQHTGQAIRVEAVRSEKGQTLYRPLQAYIDADGVAKHIQPWQQIVVFIAHTQTARGGEQKRKRPRQLWQMAQVESAGPTRAGSPDPIDKDRKRKDREDSIQQWQISELEQIYLGFCIELLNQTYHAQKYKSALICAMAVLSRGEFGWCDPESYPPILSRVIKVARFIIIQQTLWLDPNAALRSAIPDIDSVYGSDSGDDEKPESIELELESESGSISPSISPIHSQNPPSRIHYLIIRGTYTPIETLQNWWIYRLKIHYNTTVPGHITWMQPDRLLYKYIQFTIGDFCGFVHGMTAATRQILRRCRIELFAGLPDPMAGK</sequence>
<organism evidence="2 3">
    <name type="scientific">Aspergillus tamarii</name>
    <dbReference type="NCBI Taxonomy" id="41984"/>
    <lineage>
        <taxon>Eukaryota</taxon>
        <taxon>Fungi</taxon>
        <taxon>Dikarya</taxon>
        <taxon>Ascomycota</taxon>
        <taxon>Pezizomycotina</taxon>
        <taxon>Eurotiomycetes</taxon>
        <taxon>Eurotiomycetidae</taxon>
        <taxon>Eurotiales</taxon>
        <taxon>Aspergillaceae</taxon>
        <taxon>Aspergillus</taxon>
        <taxon>Aspergillus subgen. Circumdati</taxon>
    </lineage>
</organism>
<feature type="region of interest" description="Disordered" evidence="1">
    <location>
        <begin position="225"/>
        <end position="258"/>
    </location>
</feature>
<dbReference type="Proteomes" id="UP000326950">
    <property type="component" value="Unassembled WGS sequence"/>
</dbReference>
<protein>
    <submittedName>
        <fullName evidence="2">Uncharacterized protein</fullName>
    </submittedName>
</protein>
<dbReference type="EMBL" id="ML738810">
    <property type="protein sequence ID" value="KAE8155711.1"/>
    <property type="molecule type" value="Genomic_DNA"/>
</dbReference>
<accession>A0A5N6UBS1</accession>
<evidence type="ECO:0000313" key="2">
    <source>
        <dbReference type="EMBL" id="KAE8155711.1"/>
    </source>
</evidence>
<dbReference type="OrthoDB" id="4505768at2759"/>
<reference evidence="2 3" key="1">
    <citation type="submission" date="2019-04" db="EMBL/GenBank/DDBJ databases">
        <title>Friends and foes A comparative genomics study of 23 Aspergillus species from section Flavi.</title>
        <authorList>
            <consortium name="DOE Joint Genome Institute"/>
            <person name="Kjaerbolling I."/>
            <person name="Vesth T."/>
            <person name="Frisvad J.C."/>
            <person name="Nybo J.L."/>
            <person name="Theobald S."/>
            <person name="Kildgaard S."/>
            <person name="Isbrandt T."/>
            <person name="Kuo A."/>
            <person name="Sato A."/>
            <person name="Lyhne E.K."/>
            <person name="Kogle M.E."/>
            <person name="Wiebenga A."/>
            <person name="Kun R.S."/>
            <person name="Lubbers R.J."/>
            <person name="Makela M.R."/>
            <person name="Barry K."/>
            <person name="Chovatia M."/>
            <person name="Clum A."/>
            <person name="Daum C."/>
            <person name="Haridas S."/>
            <person name="He G."/>
            <person name="LaButti K."/>
            <person name="Lipzen A."/>
            <person name="Mondo S."/>
            <person name="Riley R."/>
            <person name="Salamov A."/>
            <person name="Simmons B.A."/>
            <person name="Magnuson J.K."/>
            <person name="Henrissat B."/>
            <person name="Mortensen U.H."/>
            <person name="Larsen T.O."/>
            <person name="Devries R.P."/>
            <person name="Grigoriev I.V."/>
            <person name="Machida M."/>
            <person name="Baker S.E."/>
            <person name="Andersen M.R."/>
        </authorList>
    </citation>
    <scope>NUCLEOTIDE SEQUENCE [LARGE SCALE GENOMIC DNA]</scope>
    <source>
        <strain evidence="2 3">CBS 117626</strain>
    </source>
</reference>
<feature type="compositionally biased region" description="Acidic residues" evidence="1">
    <location>
        <begin position="229"/>
        <end position="244"/>
    </location>
</feature>
<gene>
    <name evidence="2" type="ORF">BDV40DRAFT_294120</name>
</gene>
<feature type="compositionally biased region" description="Low complexity" evidence="1">
    <location>
        <begin position="245"/>
        <end position="258"/>
    </location>
</feature>
<dbReference type="AlphaFoldDB" id="A0A5N6UBS1"/>
<name>A0A5N6UBS1_ASPTM</name>
<feature type="region of interest" description="Disordered" evidence="1">
    <location>
        <begin position="88"/>
        <end position="131"/>
    </location>
</feature>
<keyword evidence="3" id="KW-1185">Reference proteome</keyword>